<dbReference type="AlphaFoldDB" id="A0AAP0HX06"/>
<protein>
    <submittedName>
        <fullName evidence="2">Uncharacterized protein</fullName>
    </submittedName>
</protein>
<evidence type="ECO:0000256" key="1">
    <source>
        <dbReference type="SAM" id="MobiDB-lite"/>
    </source>
</evidence>
<keyword evidence="3" id="KW-1185">Reference proteome</keyword>
<reference evidence="2 3" key="1">
    <citation type="submission" date="2024-01" db="EMBL/GenBank/DDBJ databases">
        <title>Genome assemblies of Stephania.</title>
        <authorList>
            <person name="Yang L."/>
        </authorList>
    </citation>
    <scope>NUCLEOTIDE SEQUENCE [LARGE SCALE GENOMIC DNA]</scope>
    <source>
        <strain evidence="2">JXDWG</strain>
        <tissue evidence="2">Leaf</tissue>
    </source>
</reference>
<comment type="caution">
    <text evidence="2">The sequence shown here is derived from an EMBL/GenBank/DDBJ whole genome shotgun (WGS) entry which is preliminary data.</text>
</comment>
<feature type="region of interest" description="Disordered" evidence="1">
    <location>
        <begin position="1"/>
        <end position="40"/>
    </location>
</feature>
<sequence>MGRFPTTRGTPHKRASGDESFKQSQVNFRPPNPATNEKDREMYLYSRKLYRQQRTRVYSVLPFSLLLSRQGISVRISRSGEKPHELKGELMHLSPRDTIWYLNQLKENEETATLPAHEKAPSSK</sequence>
<dbReference type="EMBL" id="JBBNAG010000009">
    <property type="protein sequence ID" value="KAK9104788.1"/>
    <property type="molecule type" value="Genomic_DNA"/>
</dbReference>
<organism evidence="2 3">
    <name type="scientific">Stephania cephalantha</name>
    <dbReference type="NCBI Taxonomy" id="152367"/>
    <lineage>
        <taxon>Eukaryota</taxon>
        <taxon>Viridiplantae</taxon>
        <taxon>Streptophyta</taxon>
        <taxon>Embryophyta</taxon>
        <taxon>Tracheophyta</taxon>
        <taxon>Spermatophyta</taxon>
        <taxon>Magnoliopsida</taxon>
        <taxon>Ranunculales</taxon>
        <taxon>Menispermaceae</taxon>
        <taxon>Menispermoideae</taxon>
        <taxon>Cissampelideae</taxon>
        <taxon>Stephania</taxon>
    </lineage>
</organism>
<name>A0AAP0HX06_9MAGN</name>
<accession>A0AAP0HX06</accession>
<evidence type="ECO:0000313" key="2">
    <source>
        <dbReference type="EMBL" id="KAK9104788.1"/>
    </source>
</evidence>
<proteinExistence type="predicted"/>
<dbReference type="Proteomes" id="UP001419268">
    <property type="component" value="Unassembled WGS sequence"/>
</dbReference>
<gene>
    <name evidence="2" type="ORF">Scep_021632</name>
</gene>
<evidence type="ECO:0000313" key="3">
    <source>
        <dbReference type="Proteomes" id="UP001419268"/>
    </source>
</evidence>